<gene>
    <name evidence="1" type="ORF">EYF80_027513</name>
</gene>
<comment type="caution">
    <text evidence="1">The sequence shown here is derived from an EMBL/GenBank/DDBJ whole genome shotgun (WGS) entry which is preliminary data.</text>
</comment>
<dbReference type="AlphaFoldDB" id="A0A4Z2H8V1"/>
<accession>A0A4Z2H8V1</accession>
<protein>
    <submittedName>
        <fullName evidence="1">Uncharacterized protein</fullName>
    </submittedName>
</protein>
<reference evidence="1 2" key="1">
    <citation type="submission" date="2019-03" db="EMBL/GenBank/DDBJ databases">
        <title>First draft genome of Liparis tanakae, snailfish: a comprehensive survey of snailfish specific genes.</title>
        <authorList>
            <person name="Kim W."/>
            <person name="Song I."/>
            <person name="Jeong J.-H."/>
            <person name="Kim D."/>
            <person name="Kim S."/>
            <person name="Ryu S."/>
            <person name="Song J.Y."/>
            <person name="Lee S.K."/>
        </authorList>
    </citation>
    <scope>NUCLEOTIDE SEQUENCE [LARGE SCALE GENOMIC DNA]</scope>
    <source>
        <tissue evidence="1">Muscle</tissue>
    </source>
</reference>
<evidence type="ECO:0000313" key="2">
    <source>
        <dbReference type="Proteomes" id="UP000314294"/>
    </source>
</evidence>
<keyword evidence="2" id="KW-1185">Reference proteome</keyword>
<evidence type="ECO:0000313" key="1">
    <source>
        <dbReference type="EMBL" id="TNN62249.1"/>
    </source>
</evidence>
<proteinExistence type="predicted"/>
<name>A0A4Z2H8V1_9TELE</name>
<organism evidence="1 2">
    <name type="scientific">Liparis tanakae</name>
    <name type="common">Tanaka's snailfish</name>
    <dbReference type="NCBI Taxonomy" id="230148"/>
    <lineage>
        <taxon>Eukaryota</taxon>
        <taxon>Metazoa</taxon>
        <taxon>Chordata</taxon>
        <taxon>Craniata</taxon>
        <taxon>Vertebrata</taxon>
        <taxon>Euteleostomi</taxon>
        <taxon>Actinopterygii</taxon>
        <taxon>Neopterygii</taxon>
        <taxon>Teleostei</taxon>
        <taxon>Neoteleostei</taxon>
        <taxon>Acanthomorphata</taxon>
        <taxon>Eupercaria</taxon>
        <taxon>Perciformes</taxon>
        <taxon>Cottioidei</taxon>
        <taxon>Cottales</taxon>
        <taxon>Liparidae</taxon>
        <taxon>Liparis</taxon>
    </lineage>
</organism>
<sequence length="221" mass="25147">MLTLVTLASEDADEGQLELAVIAGVDDGVQAAVEVAQPEDHFEEDFRFANSHDRRVLNVFPSQRKKLWQGPQAFKYSKQSRARPHAPHLAHLRFVKRVSLMTVLTTDHTYLLDLPIGKARKKGSQQSVNMPTTTPKVFAAFFSRENFRSFNVRELLAWFARPLPAPALMGSSFTCEPLWILRVSSPEFILSRITPASRFLVVRLATIYTRQYMTRITIRGM</sequence>
<dbReference type="Proteomes" id="UP000314294">
    <property type="component" value="Unassembled WGS sequence"/>
</dbReference>
<dbReference type="EMBL" id="SRLO01000298">
    <property type="protein sequence ID" value="TNN62249.1"/>
    <property type="molecule type" value="Genomic_DNA"/>
</dbReference>